<evidence type="ECO:0000256" key="5">
    <source>
        <dbReference type="ARBA" id="ARBA00022989"/>
    </source>
</evidence>
<feature type="transmembrane region" description="Helical" evidence="8">
    <location>
        <begin position="106"/>
        <end position="122"/>
    </location>
</feature>
<comment type="subcellular location">
    <subcellularLocation>
        <location evidence="1">Cell membrane</location>
        <topology evidence="1">Multi-pass membrane protein</topology>
    </subcellularLocation>
</comment>
<evidence type="ECO:0000259" key="9">
    <source>
        <dbReference type="PROSITE" id="PS50263"/>
    </source>
</evidence>
<evidence type="ECO:0000256" key="7">
    <source>
        <dbReference type="ARBA" id="ARBA00023315"/>
    </source>
</evidence>
<feature type="transmembrane region" description="Helical" evidence="8">
    <location>
        <begin position="518"/>
        <end position="536"/>
    </location>
</feature>
<keyword evidence="7" id="KW-0012">Acyltransferase</keyword>
<name>A0A381R809_9ZZZZ</name>
<dbReference type="InterPro" id="IPR004563">
    <property type="entry name" value="Apolipo_AcylTrfase"/>
</dbReference>
<dbReference type="NCBIfam" id="TIGR00546">
    <property type="entry name" value="lnt"/>
    <property type="match status" value="1"/>
</dbReference>
<dbReference type="GO" id="GO:0016410">
    <property type="term" value="F:N-acyltransferase activity"/>
    <property type="evidence" value="ECO:0007669"/>
    <property type="project" value="InterPro"/>
</dbReference>
<evidence type="ECO:0000256" key="3">
    <source>
        <dbReference type="ARBA" id="ARBA00022679"/>
    </source>
</evidence>
<keyword evidence="2" id="KW-1003">Cell membrane</keyword>
<keyword evidence="5 8" id="KW-1133">Transmembrane helix</keyword>
<keyword evidence="3" id="KW-0808">Transferase</keyword>
<dbReference type="PROSITE" id="PS50263">
    <property type="entry name" value="CN_HYDROLASE"/>
    <property type="match status" value="1"/>
</dbReference>
<dbReference type="Pfam" id="PF20154">
    <property type="entry name" value="LNT_N"/>
    <property type="match status" value="1"/>
</dbReference>
<accession>A0A381R809</accession>
<evidence type="ECO:0000313" key="10">
    <source>
        <dbReference type="EMBL" id="SUZ86007.1"/>
    </source>
</evidence>
<dbReference type="GO" id="GO:0042158">
    <property type="term" value="P:lipoprotein biosynthetic process"/>
    <property type="evidence" value="ECO:0007669"/>
    <property type="project" value="InterPro"/>
</dbReference>
<dbReference type="AlphaFoldDB" id="A0A381R809"/>
<protein>
    <recommendedName>
        <fullName evidence="9">CN hydrolase domain-containing protein</fullName>
    </recommendedName>
</protein>
<organism evidence="10">
    <name type="scientific">marine metagenome</name>
    <dbReference type="NCBI Taxonomy" id="408172"/>
    <lineage>
        <taxon>unclassified sequences</taxon>
        <taxon>metagenomes</taxon>
        <taxon>ecological metagenomes</taxon>
    </lineage>
</organism>
<dbReference type="Pfam" id="PF00795">
    <property type="entry name" value="CN_hydrolase"/>
    <property type="match status" value="1"/>
</dbReference>
<gene>
    <name evidence="10" type="ORF">METZ01_LOCUS38861</name>
</gene>
<dbReference type="Gene3D" id="3.60.110.10">
    <property type="entry name" value="Carbon-nitrogen hydrolase"/>
    <property type="match status" value="1"/>
</dbReference>
<evidence type="ECO:0000256" key="8">
    <source>
        <dbReference type="SAM" id="Phobius"/>
    </source>
</evidence>
<evidence type="ECO:0000256" key="1">
    <source>
        <dbReference type="ARBA" id="ARBA00004651"/>
    </source>
</evidence>
<keyword evidence="4 8" id="KW-0812">Transmembrane</keyword>
<dbReference type="PANTHER" id="PTHR38686:SF1">
    <property type="entry name" value="APOLIPOPROTEIN N-ACYLTRANSFERASE"/>
    <property type="match status" value="1"/>
</dbReference>
<evidence type="ECO:0000256" key="6">
    <source>
        <dbReference type="ARBA" id="ARBA00023136"/>
    </source>
</evidence>
<dbReference type="InterPro" id="IPR045378">
    <property type="entry name" value="LNT_N"/>
</dbReference>
<dbReference type="PANTHER" id="PTHR38686">
    <property type="entry name" value="APOLIPOPROTEIN N-ACYLTRANSFERASE"/>
    <property type="match status" value="1"/>
</dbReference>
<evidence type="ECO:0000256" key="4">
    <source>
        <dbReference type="ARBA" id="ARBA00022692"/>
    </source>
</evidence>
<proteinExistence type="inferred from homology"/>
<sequence>MTRHLSFAILSGILMGFAWPTNGFTPLVFFGLVPLLLIEDFIIRDNMGKKNLRILFYSVTAFLTWNIITTWWIINSSLLGVIFANIINTSLYTVVFILYSLLKRKLGVNAGIIFLITFWISFEKFHLNWQFSWPWLNLGNVFSERIDWIQWYEYTGVFGGTLWVLLSNCFLFKLIRQYDSSPCPSAIRSVKYYSTALWGTLILIITPIVISLLMNNKYKVEDEFKVMLTQPNIDPWDAKFVKTNTNLDFFKVLKDLSENELTNQYDFLVAPETYFAEGIGENVDYFEYTKLSDSISDFLKKFPNTNFISGISLYKTYQNEEKSPTRSANKIRDNVWIDYYNSAINLSNSKPFEVNHKTKLVVGTEFMPYKWILEPIIGNLMLDLGGTIVSKASQPISELNVFEHSTKDLKTIPIICYETVYGEFVSNYTNKGADFITIISNDAWWGNTAGHKQLLSYARLRAIENRRYIVRSANSGISSIINHKGEIISILPYGEYGILTGTAKKVSGKTFYSIYGDFIARISIFISLSMLFIFFVKSNK</sequence>
<dbReference type="CDD" id="cd07571">
    <property type="entry name" value="ALP_N-acyl_transferase"/>
    <property type="match status" value="1"/>
</dbReference>
<feature type="transmembrane region" description="Helical" evidence="8">
    <location>
        <begin position="55"/>
        <end position="74"/>
    </location>
</feature>
<dbReference type="EMBL" id="UINC01001660">
    <property type="protein sequence ID" value="SUZ86007.1"/>
    <property type="molecule type" value="Genomic_DNA"/>
</dbReference>
<dbReference type="InterPro" id="IPR003010">
    <property type="entry name" value="C-N_Hydrolase"/>
</dbReference>
<feature type="transmembrane region" description="Helical" evidence="8">
    <location>
        <begin position="151"/>
        <end position="171"/>
    </location>
</feature>
<feature type="transmembrane region" description="Helical" evidence="8">
    <location>
        <begin position="192"/>
        <end position="214"/>
    </location>
</feature>
<dbReference type="InterPro" id="IPR036526">
    <property type="entry name" value="C-N_Hydrolase_sf"/>
</dbReference>
<feature type="transmembrane region" description="Helical" evidence="8">
    <location>
        <begin position="80"/>
        <end position="99"/>
    </location>
</feature>
<keyword evidence="6 8" id="KW-0472">Membrane</keyword>
<reference evidence="10" key="1">
    <citation type="submission" date="2018-05" db="EMBL/GenBank/DDBJ databases">
        <authorList>
            <person name="Lanie J.A."/>
            <person name="Ng W.-L."/>
            <person name="Kazmierczak K.M."/>
            <person name="Andrzejewski T.M."/>
            <person name="Davidsen T.M."/>
            <person name="Wayne K.J."/>
            <person name="Tettelin H."/>
            <person name="Glass J.I."/>
            <person name="Rusch D."/>
            <person name="Podicherti R."/>
            <person name="Tsui H.-C.T."/>
            <person name="Winkler M.E."/>
        </authorList>
    </citation>
    <scope>NUCLEOTIDE SEQUENCE</scope>
</reference>
<dbReference type="HAMAP" id="MF_01148">
    <property type="entry name" value="Lnt"/>
    <property type="match status" value="1"/>
</dbReference>
<feature type="domain" description="CN hydrolase" evidence="9">
    <location>
        <begin position="224"/>
        <end position="505"/>
    </location>
</feature>
<evidence type="ECO:0000256" key="2">
    <source>
        <dbReference type="ARBA" id="ARBA00022475"/>
    </source>
</evidence>
<dbReference type="GO" id="GO:0005886">
    <property type="term" value="C:plasma membrane"/>
    <property type="evidence" value="ECO:0007669"/>
    <property type="project" value="UniProtKB-SubCell"/>
</dbReference>
<dbReference type="SUPFAM" id="SSF56317">
    <property type="entry name" value="Carbon-nitrogen hydrolase"/>
    <property type="match status" value="1"/>
</dbReference>